<keyword evidence="3" id="KW-1185">Reference proteome</keyword>
<feature type="coiled-coil region" evidence="1">
    <location>
        <begin position="35"/>
        <end position="62"/>
    </location>
</feature>
<protein>
    <submittedName>
        <fullName evidence="2">Pathogenicity island effector protein</fullName>
    </submittedName>
</protein>
<name>A0A1B4FM72_9BURK</name>
<gene>
    <name evidence="2" type="ORF">WS70_23640</name>
</gene>
<dbReference type="Proteomes" id="UP000062519">
    <property type="component" value="Chromosome 2"/>
</dbReference>
<evidence type="ECO:0000313" key="2">
    <source>
        <dbReference type="EMBL" id="AOJ04761.1"/>
    </source>
</evidence>
<dbReference type="RefSeq" id="WP_059472999.1">
    <property type="nucleotide sequence ID" value="NZ_CP013387.1"/>
</dbReference>
<proteinExistence type="predicted"/>
<keyword evidence="1" id="KW-0175">Coiled coil</keyword>
<dbReference type="Pfam" id="PF05802">
    <property type="entry name" value="SctB2"/>
    <property type="match status" value="1"/>
</dbReference>
<reference evidence="2 3" key="1">
    <citation type="submission" date="2015-12" db="EMBL/GenBank/DDBJ databases">
        <title>Diversity of Burkholderia near neighbor genomes.</title>
        <authorList>
            <person name="Sahl J."/>
            <person name="Wagner D."/>
            <person name="Keim P."/>
        </authorList>
    </citation>
    <scope>NUCLEOTIDE SEQUENCE [LARGE SCALE GENOMIC DNA]</scope>
    <source>
        <strain evidence="2 3">BDU6</strain>
    </source>
</reference>
<dbReference type="InterPro" id="IPR008611">
    <property type="entry name" value="SctB2-like"/>
</dbReference>
<sequence>MSTVTQAGGAPVRADTLGIDTAGVFGAGDGPMATIDQLKAKLQKIFSEMRDLERTFNEAMQRIAYDRQVGVLETKQQAIMQNFNAAMASAVGQIVGGAVSAIGAASGSQLGASATDGLSKAGQGIAGVANASLTRDAQQTQLQGDFESQSAERLQQALASTVERALDASRQMRDALRDLVTLQGQIAAAVRY</sequence>
<evidence type="ECO:0000313" key="3">
    <source>
        <dbReference type="Proteomes" id="UP000062519"/>
    </source>
</evidence>
<dbReference type="EMBL" id="CP013387">
    <property type="protein sequence ID" value="AOJ04761.1"/>
    <property type="molecule type" value="Genomic_DNA"/>
</dbReference>
<accession>A0A1B4FM72</accession>
<dbReference type="KEGG" id="buu:WS70_23640"/>
<evidence type="ECO:0000256" key="1">
    <source>
        <dbReference type="SAM" id="Coils"/>
    </source>
</evidence>
<dbReference type="AlphaFoldDB" id="A0A1B4FM72"/>
<organism evidence="2 3">
    <name type="scientific">Burkholderia mayonis</name>
    <dbReference type="NCBI Taxonomy" id="1385591"/>
    <lineage>
        <taxon>Bacteria</taxon>
        <taxon>Pseudomonadati</taxon>
        <taxon>Pseudomonadota</taxon>
        <taxon>Betaproteobacteria</taxon>
        <taxon>Burkholderiales</taxon>
        <taxon>Burkholderiaceae</taxon>
        <taxon>Burkholderia</taxon>
        <taxon>pseudomallei group</taxon>
    </lineage>
</organism>